<gene>
    <name evidence="2" type="ORF">sscle_04g034920</name>
</gene>
<accession>A0A1D9Q1M0</accession>
<feature type="region of interest" description="Disordered" evidence="1">
    <location>
        <begin position="1"/>
        <end position="63"/>
    </location>
</feature>
<reference evidence="3" key="1">
    <citation type="journal article" date="2017" name="Genome Biol. Evol.">
        <title>The complete genome sequence of the phytopathogenic fungus Sclerotinia sclerotiorum reveals insights into the genome architecture of broad host range pathogens.</title>
        <authorList>
            <person name="Derbyshire M."/>
            <person name="Denton-Giles M."/>
            <person name="Hegedus D."/>
            <person name="Seifbarghy S."/>
            <person name="Rollins J."/>
            <person name="van Kan J."/>
            <person name="Seidl M.F."/>
            <person name="Faino L."/>
            <person name="Mbengue M."/>
            <person name="Navaud O."/>
            <person name="Raffaele S."/>
            <person name="Hammond-Kosack K."/>
            <person name="Heard S."/>
            <person name="Oliver R."/>
        </authorList>
    </citation>
    <scope>NUCLEOTIDE SEQUENCE [LARGE SCALE GENOMIC DNA]</scope>
    <source>
        <strain evidence="3">ATCC 18683 / 1980 / Ss-1</strain>
    </source>
</reference>
<evidence type="ECO:0000313" key="2">
    <source>
        <dbReference type="EMBL" id="APA08722.1"/>
    </source>
</evidence>
<organism evidence="2 3">
    <name type="scientific">Sclerotinia sclerotiorum (strain ATCC 18683 / 1980 / Ss-1)</name>
    <name type="common">White mold</name>
    <name type="synonym">Whetzelinia sclerotiorum</name>
    <dbReference type="NCBI Taxonomy" id="665079"/>
    <lineage>
        <taxon>Eukaryota</taxon>
        <taxon>Fungi</taxon>
        <taxon>Dikarya</taxon>
        <taxon>Ascomycota</taxon>
        <taxon>Pezizomycotina</taxon>
        <taxon>Leotiomycetes</taxon>
        <taxon>Helotiales</taxon>
        <taxon>Sclerotiniaceae</taxon>
        <taxon>Sclerotinia</taxon>
    </lineage>
</organism>
<evidence type="ECO:0000256" key="1">
    <source>
        <dbReference type="SAM" id="MobiDB-lite"/>
    </source>
</evidence>
<dbReference type="VEuPathDB" id="FungiDB:sscle_04g034920"/>
<evidence type="ECO:0000313" key="3">
    <source>
        <dbReference type="Proteomes" id="UP000177798"/>
    </source>
</evidence>
<feature type="compositionally biased region" description="Polar residues" evidence="1">
    <location>
        <begin position="35"/>
        <end position="49"/>
    </location>
</feature>
<proteinExistence type="predicted"/>
<sequence>MTDRLSSLDIDLRGEQAMATPPRPTITTTTIATESGGSTPESKNESATPVQRGLDEMPEIVIT</sequence>
<dbReference type="AlphaFoldDB" id="A0A1D9Q1M0"/>
<dbReference type="Proteomes" id="UP000177798">
    <property type="component" value="Chromosome 4"/>
</dbReference>
<protein>
    <submittedName>
        <fullName evidence="2">Uncharacterized protein</fullName>
    </submittedName>
</protein>
<dbReference type="EMBL" id="CP017817">
    <property type="protein sequence ID" value="APA08722.1"/>
    <property type="molecule type" value="Genomic_DNA"/>
</dbReference>
<name>A0A1D9Q1M0_SCLS1</name>